<dbReference type="Gene3D" id="2.115.10.20">
    <property type="entry name" value="Glycosyl hydrolase domain, family 43"/>
    <property type="match status" value="1"/>
</dbReference>
<sequence>MATKYSNPIISGFSPDPSVTFHDGTFFLVNSSFHIFPGLPIYASKDLNSWTQIGSQILPFI</sequence>
<dbReference type="AlphaFoldDB" id="A0A2J6QJD2"/>
<name>A0A2J6QJD2_9HELO</name>
<evidence type="ECO:0000256" key="3">
    <source>
        <dbReference type="ARBA" id="ARBA00023295"/>
    </source>
</evidence>
<accession>A0A2J6QJD2</accession>
<dbReference type="OrthoDB" id="2139957at2759"/>
<evidence type="ECO:0000313" key="4">
    <source>
        <dbReference type="EMBL" id="PMD26375.1"/>
    </source>
</evidence>
<gene>
    <name evidence="4" type="ORF">NA56DRAFT_563546</name>
</gene>
<dbReference type="PANTHER" id="PTHR42812">
    <property type="entry name" value="BETA-XYLOSIDASE"/>
    <property type="match status" value="1"/>
</dbReference>
<reference evidence="4 5" key="1">
    <citation type="submission" date="2016-05" db="EMBL/GenBank/DDBJ databases">
        <title>A degradative enzymes factory behind the ericoid mycorrhizal symbiosis.</title>
        <authorList>
            <consortium name="DOE Joint Genome Institute"/>
            <person name="Martino E."/>
            <person name="Morin E."/>
            <person name="Grelet G."/>
            <person name="Kuo A."/>
            <person name="Kohler A."/>
            <person name="Daghino S."/>
            <person name="Barry K."/>
            <person name="Choi C."/>
            <person name="Cichocki N."/>
            <person name="Clum A."/>
            <person name="Copeland A."/>
            <person name="Hainaut M."/>
            <person name="Haridas S."/>
            <person name="Labutti K."/>
            <person name="Lindquist E."/>
            <person name="Lipzen A."/>
            <person name="Khouja H.-R."/>
            <person name="Murat C."/>
            <person name="Ohm R."/>
            <person name="Olson A."/>
            <person name="Spatafora J."/>
            <person name="Veneault-Fourrey C."/>
            <person name="Henrissat B."/>
            <person name="Grigoriev I."/>
            <person name="Martin F."/>
            <person name="Perotto S."/>
        </authorList>
    </citation>
    <scope>NUCLEOTIDE SEQUENCE [LARGE SCALE GENOMIC DNA]</scope>
    <source>
        <strain evidence="4 5">UAMH 7357</strain>
    </source>
</reference>
<organism evidence="4 5">
    <name type="scientific">Hyaloscypha hepaticicola</name>
    <dbReference type="NCBI Taxonomy" id="2082293"/>
    <lineage>
        <taxon>Eukaryota</taxon>
        <taxon>Fungi</taxon>
        <taxon>Dikarya</taxon>
        <taxon>Ascomycota</taxon>
        <taxon>Pezizomycotina</taxon>
        <taxon>Leotiomycetes</taxon>
        <taxon>Helotiales</taxon>
        <taxon>Hyaloscyphaceae</taxon>
        <taxon>Hyaloscypha</taxon>
    </lineage>
</organism>
<dbReference type="EMBL" id="KZ613468">
    <property type="protein sequence ID" value="PMD26375.1"/>
    <property type="molecule type" value="Genomic_DNA"/>
</dbReference>
<evidence type="ECO:0000256" key="2">
    <source>
        <dbReference type="ARBA" id="ARBA00022801"/>
    </source>
</evidence>
<dbReference type="Pfam" id="PF04616">
    <property type="entry name" value="Glyco_hydro_43"/>
    <property type="match status" value="1"/>
</dbReference>
<dbReference type="SUPFAM" id="SSF75005">
    <property type="entry name" value="Arabinanase/levansucrase/invertase"/>
    <property type="match status" value="1"/>
</dbReference>
<dbReference type="InterPro" id="IPR051795">
    <property type="entry name" value="Glycosyl_Hydrlase_43"/>
</dbReference>
<dbReference type="InterPro" id="IPR006710">
    <property type="entry name" value="Glyco_hydro_43"/>
</dbReference>
<dbReference type="PANTHER" id="PTHR42812:SF12">
    <property type="entry name" value="BETA-XYLOSIDASE-RELATED"/>
    <property type="match status" value="1"/>
</dbReference>
<dbReference type="InterPro" id="IPR023296">
    <property type="entry name" value="Glyco_hydro_beta-prop_sf"/>
</dbReference>
<keyword evidence="5" id="KW-1185">Reference proteome</keyword>
<dbReference type="GO" id="GO:0005975">
    <property type="term" value="P:carbohydrate metabolic process"/>
    <property type="evidence" value="ECO:0007669"/>
    <property type="project" value="InterPro"/>
</dbReference>
<comment type="similarity">
    <text evidence="1">Belongs to the glycosyl hydrolase 43 family.</text>
</comment>
<dbReference type="Proteomes" id="UP000235672">
    <property type="component" value="Unassembled WGS sequence"/>
</dbReference>
<dbReference type="STRING" id="1745343.A0A2J6QJD2"/>
<keyword evidence="2 4" id="KW-0378">Hydrolase</keyword>
<dbReference type="GO" id="GO:0004553">
    <property type="term" value="F:hydrolase activity, hydrolyzing O-glycosyl compounds"/>
    <property type="evidence" value="ECO:0007669"/>
    <property type="project" value="InterPro"/>
</dbReference>
<protein>
    <submittedName>
        <fullName evidence="4">Glycoside hydrolase family 43 protein</fullName>
    </submittedName>
</protein>
<keyword evidence="3" id="KW-0326">Glycosidase</keyword>
<evidence type="ECO:0000256" key="1">
    <source>
        <dbReference type="ARBA" id="ARBA00009865"/>
    </source>
</evidence>
<proteinExistence type="inferred from homology"/>
<evidence type="ECO:0000313" key="5">
    <source>
        <dbReference type="Proteomes" id="UP000235672"/>
    </source>
</evidence>